<organism evidence="10 11">
    <name type="scientific">Symbiochloris irregularis</name>
    <dbReference type="NCBI Taxonomy" id="706552"/>
    <lineage>
        <taxon>Eukaryota</taxon>
        <taxon>Viridiplantae</taxon>
        <taxon>Chlorophyta</taxon>
        <taxon>core chlorophytes</taxon>
        <taxon>Trebouxiophyceae</taxon>
        <taxon>Trebouxiales</taxon>
        <taxon>Trebouxiaceae</taxon>
        <taxon>Symbiochloris</taxon>
    </lineage>
</organism>
<sequence>MSEDREESHDLEAGAPRRSTWTPEEDAKLTHLVQSYGASNWSLIGQTLRSNPPRSGKSCRLRWFNQLHPELKREPFSPKEEKIICEKHGELGNRWAAIAKHLPGRTDNAIKNHWNGHLRKRLGGDNHYIQEDTLLSPSKRLRLMNSAGTATDRATSSSNHSGSRANSEDACCSGTPPFTTPTGSPVPDSPTADRHGRGGDRQRGADDLCTKVKLLQGSVAKEAAVGGILSLLTAYVQQAHVRGLTPEEQRQFDQLNAALALLAQLPLADAKPQPLPPASAAVALATSLTEVSIPAKHGKHTSAAAGPRDHKAPATSLASDASEHAGTCDHHSRAVPPHPNPGRPGGGERPLYWPQACGAAVEKPDAVANIGIRLGLGMHQSPISVPSEMLKYE</sequence>
<comment type="subcellular location">
    <subcellularLocation>
        <location evidence="1">Nucleus</location>
    </subcellularLocation>
</comment>
<dbReference type="PANTHER" id="PTHR47997">
    <property type="entry name" value="MYB DOMAIN PROTEIN 55"/>
    <property type="match status" value="1"/>
</dbReference>
<feature type="compositionally biased region" description="Low complexity" evidence="7">
    <location>
        <begin position="173"/>
        <end position="185"/>
    </location>
</feature>
<dbReference type="SMART" id="SM00717">
    <property type="entry name" value="SANT"/>
    <property type="match status" value="2"/>
</dbReference>
<keyword evidence="3" id="KW-0805">Transcription regulation</keyword>
<evidence type="ECO:0000259" key="8">
    <source>
        <dbReference type="PROSITE" id="PS50090"/>
    </source>
</evidence>
<feature type="compositionally biased region" description="Low complexity" evidence="7">
    <location>
        <begin position="153"/>
        <end position="165"/>
    </location>
</feature>
<reference evidence="10 11" key="1">
    <citation type="journal article" date="2024" name="Nat. Commun.">
        <title>Phylogenomics reveals the evolutionary origins of lichenization in chlorophyte algae.</title>
        <authorList>
            <person name="Puginier C."/>
            <person name="Libourel C."/>
            <person name="Otte J."/>
            <person name="Skaloud P."/>
            <person name="Haon M."/>
            <person name="Grisel S."/>
            <person name="Petersen M."/>
            <person name="Berrin J.G."/>
            <person name="Delaux P.M."/>
            <person name="Dal Grande F."/>
            <person name="Keller J."/>
        </authorList>
    </citation>
    <scope>NUCLEOTIDE SEQUENCE [LARGE SCALE GENOMIC DNA]</scope>
    <source>
        <strain evidence="10 11">SAG 2036</strain>
    </source>
</reference>
<keyword evidence="5" id="KW-0804">Transcription</keyword>
<keyword evidence="4" id="KW-0238">DNA-binding</keyword>
<feature type="domain" description="Myb-like" evidence="8">
    <location>
        <begin position="68"/>
        <end position="118"/>
    </location>
</feature>
<dbReference type="Proteomes" id="UP001465755">
    <property type="component" value="Unassembled WGS sequence"/>
</dbReference>
<evidence type="ECO:0000256" key="6">
    <source>
        <dbReference type="ARBA" id="ARBA00023242"/>
    </source>
</evidence>
<evidence type="ECO:0000256" key="3">
    <source>
        <dbReference type="ARBA" id="ARBA00023015"/>
    </source>
</evidence>
<keyword evidence="6" id="KW-0539">Nucleus</keyword>
<dbReference type="InterPro" id="IPR017930">
    <property type="entry name" value="Myb_dom"/>
</dbReference>
<dbReference type="EMBL" id="JALJOQ010000129">
    <property type="protein sequence ID" value="KAK9795500.1"/>
    <property type="molecule type" value="Genomic_DNA"/>
</dbReference>
<evidence type="ECO:0000256" key="7">
    <source>
        <dbReference type="SAM" id="MobiDB-lite"/>
    </source>
</evidence>
<keyword evidence="2" id="KW-0677">Repeat</keyword>
<dbReference type="PROSITE" id="PS51294">
    <property type="entry name" value="HTH_MYB"/>
    <property type="match status" value="2"/>
</dbReference>
<comment type="caution">
    <text evidence="10">The sequence shown here is derived from an EMBL/GenBank/DDBJ whole genome shotgun (WGS) entry which is preliminary data.</text>
</comment>
<dbReference type="CDD" id="cd00167">
    <property type="entry name" value="SANT"/>
    <property type="match status" value="2"/>
</dbReference>
<keyword evidence="11" id="KW-1185">Reference proteome</keyword>
<feature type="domain" description="HTH myb-type" evidence="9">
    <location>
        <begin position="68"/>
        <end position="122"/>
    </location>
</feature>
<evidence type="ECO:0000259" key="9">
    <source>
        <dbReference type="PROSITE" id="PS51294"/>
    </source>
</evidence>
<dbReference type="GO" id="GO:0003677">
    <property type="term" value="F:DNA binding"/>
    <property type="evidence" value="ECO:0007669"/>
    <property type="project" value="UniProtKB-KW"/>
</dbReference>
<dbReference type="PROSITE" id="PS50090">
    <property type="entry name" value="MYB_LIKE"/>
    <property type="match status" value="2"/>
</dbReference>
<evidence type="ECO:0000313" key="10">
    <source>
        <dbReference type="EMBL" id="KAK9795500.1"/>
    </source>
</evidence>
<dbReference type="Pfam" id="PF00249">
    <property type="entry name" value="Myb_DNA-binding"/>
    <property type="match status" value="2"/>
</dbReference>
<feature type="region of interest" description="Disordered" evidence="7">
    <location>
        <begin position="1"/>
        <end position="24"/>
    </location>
</feature>
<feature type="compositionally biased region" description="Basic and acidic residues" evidence="7">
    <location>
        <begin position="191"/>
        <end position="205"/>
    </location>
</feature>
<accession>A0AAW1NUS3</accession>
<evidence type="ECO:0000256" key="4">
    <source>
        <dbReference type="ARBA" id="ARBA00023125"/>
    </source>
</evidence>
<name>A0AAW1NUS3_9CHLO</name>
<feature type="region of interest" description="Disordered" evidence="7">
    <location>
        <begin position="147"/>
        <end position="205"/>
    </location>
</feature>
<dbReference type="AlphaFoldDB" id="A0AAW1NUS3"/>
<feature type="compositionally biased region" description="Basic and acidic residues" evidence="7">
    <location>
        <begin position="1"/>
        <end position="12"/>
    </location>
</feature>
<proteinExistence type="predicted"/>
<evidence type="ECO:0000313" key="11">
    <source>
        <dbReference type="Proteomes" id="UP001465755"/>
    </source>
</evidence>
<dbReference type="GO" id="GO:0005634">
    <property type="term" value="C:nucleus"/>
    <property type="evidence" value="ECO:0007669"/>
    <property type="project" value="UniProtKB-SubCell"/>
</dbReference>
<dbReference type="SUPFAM" id="SSF46689">
    <property type="entry name" value="Homeodomain-like"/>
    <property type="match status" value="1"/>
</dbReference>
<dbReference type="InterPro" id="IPR051953">
    <property type="entry name" value="Plant_SW-associated_TFs"/>
</dbReference>
<protein>
    <submittedName>
        <fullName evidence="10">Uncharacterized protein</fullName>
    </submittedName>
</protein>
<feature type="domain" description="Myb-like" evidence="8">
    <location>
        <begin position="17"/>
        <end position="67"/>
    </location>
</feature>
<dbReference type="InterPro" id="IPR001005">
    <property type="entry name" value="SANT/Myb"/>
</dbReference>
<evidence type="ECO:0000256" key="5">
    <source>
        <dbReference type="ARBA" id="ARBA00023163"/>
    </source>
</evidence>
<evidence type="ECO:0000256" key="2">
    <source>
        <dbReference type="ARBA" id="ARBA00022737"/>
    </source>
</evidence>
<evidence type="ECO:0000256" key="1">
    <source>
        <dbReference type="ARBA" id="ARBA00004123"/>
    </source>
</evidence>
<feature type="compositionally biased region" description="Basic and acidic residues" evidence="7">
    <location>
        <begin position="321"/>
        <end position="332"/>
    </location>
</feature>
<dbReference type="InterPro" id="IPR009057">
    <property type="entry name" value="Homeodomain-like_sf"/>
</dbReference>
<dbReference type="Gene3D" id="1.10.10.60">
    <property type="entry name" value="Homeodomain-like"/>
    <property type="match status" value="2"/>
</dbReference>
<feature type="region of interest" description="Disordered" evidence="7">
    <location>
        <begin position="297"/>
        <end position="351"/>
    </location>
</feature>
<gene>
    <name evidence="10" type="ORF">WJX73_009628</name>
</gene>
<feature type="domain" description="HTH myb-type" evidence="9">
    <location>
        <begin position="17"/>
        <end position="67"/>
    </location>
</feature>
<dbReference type="PANTHER" id="PTHR47997:SF75">
    <property type="entry name" value="MYB DOMAIN PROTEIN 55"/>
    <property type="match status" value="1"/>
</dbReference>